<dbReference type="GO" id="GO:0008194">
    <property type="term" value="F:UDP-glycosyltransferase activity"/>
    <property type="evidence" value="ECO:0007669"/>
    <property type="project" value="InterPro"/>
</dbReference>
<keyword evidence="1" id="KW-0808">Transferase</keyword>
<proteinExistence type="predicted"/>
<dbReference type="InterPro" id="IPR002213">
    <property type="entry name" value="UDP_glucos_trans"/>
</dbReference>
<gene>
    <name evidence="2" type="ORF">rCG_56967</name>
</gene>
<name>A6JCP8_RAT</name>
<evidence type="ECO:0000256" key="1">
    <source>
        <dbReference type="ARBA" id="ARBA00022679"/>
    </source>
</evidence>
<evidence type="ECO:0000313" key="3">
    <source>
        <dbReference type="Proteomes" id="UP000234681"/>
    </source>
</evidence>
<dbReference type="Proteomes" id="UP000234681">
    <property type="component" value="Chromosome 14"/>
</dbReference>
<sequence>MLLSTIHHDQPMKPLDRVVFWIEFIMCHK</sequence>
<dbReference type="Pfam" id="PF00201">
    <property type="entry name" value="UDPGT"/>
    <property type="match status" value="1"/>
</dbReference>
<protein>
    <submittedName>
        <fullName evidence="2">RCG56967</fullName>
    </submittedName>
</protein>
<accession>A6JCP8</accession>
<reference evidence="3" key="1">
    <citation type="submission" date="2005-09" db="EMBL/GenBank/DDBJ databases">
        <authorList>
            <person name="Mural R.J."/>
            <person name="Li P.W."/>
            <person name="Adams M.D."/>
            <person name="Amanatides P.G."/>
            <person name="Baden-Tillson H."/>
            <person name="Barnstead M."/>
            <person name="Chin S.H."/>
            <person name="Dew I."/>
            <person name="Evans C.A."/>
            <person name="Ferriera S."/>
            <person name="Flanigan M."/>
            <person name="Fosler C."/>
            <person name="Glodek A."/>
            <person name="Gu Z."/>
            <person name="Holt R.A."/>
            <person name="Jennings D."/>
            <person name="Kraft C.L."/>
            <person name="Lu F."/>
            <person name="Nguyen T."/>
            <person name="Nusskern D.R."/>
            <person name="Pfannkoch C.M."/>
            <person name="Sitter C."/>
            <person name="Sutton G.G."/>
            <person name="Venter J.C."/>
            <person name="Wang Z."/>
            <person name="Woodage T."/>
            <person name="Zheng X.H."/>
            <person name="Zhong F."/>
        </authorList>
    </citation>
    <scope>NUCLEOTIDE SEQUENCE [LARGE SCALE GENOMIC DNA]</scope>
    <source>
        <strain>BN</strain>
        <strain evidence="3">Sprague-Dawley</strain>
    </source>
</reference>
<evidence type="ECO:0000313" key="2">
    <source>
        <dbReference type="EMBL" id="EDL89820.1"/>
    </source>
</evidence>
<dbReference type="AlphaFoldDB" id="A6JCP8"/>
<dbReference type="EMBL" id="CH473981">
    <property type="protein sequence ID" value="EDL89820.1"/>
    <property type="molecule type" value="Genomic_DNA"/>
</dbReference>
<feature type="non-terminal residue" evidence="2">
    <location>
        <position position="29"/>
    </location>
</feature>
<organism evidence="2 3">
    <name type="scientific">Rattus norvegicus</name>
    <name type="common">Rat</name>
    <dbReference type="NCBI Taxonomy" id="10116"/>
    <lineage>
        <taxon>Eukaryota</taxon>
        <taxon>Metazoa</taxon>
        <taxon>Chordata</taxon>
        <taxon>Craniata</taxon>
        <taxon>Vertebrata</taxon>
        <taxon>Euteleostomi</taxon>
        <taxon>Mammalia</taxon>
        <taxon>Eutheria</taxon>
        <taxon>Euarchontoglires</taxon>
        <taxon>Glires</taxon>
        <taxon>Rodentia</taxon>
        <taxon>Myomorpha</taxon>
        <taxon>Muroidea</taxon>
        <taxon>Muridae</taxon>
        <taxon>Murinae</taxon>
        <taxon>Rattus</taxon>
    </lineage>
</organism>